<comment type="caution">
    <text evidence="1">The sequence shown here is derived from an EMBL/GenBank/DDBJ whole genome shotgun (WGS) entry which is preliminary data.</text>
</comment>
<protein>
    <submittedName>
        <fullName evidence="1">Uncharacterized protein</fullName>
    </submittedName>
</protein>
<dbReference type="EMBL" id="JAOCDG010000030">
    <property type="protein sequence ID" value="MDH0689572.1"/>
    <property type="molecule type" value="Genomic_DNA"/>
</dbReference>
<reference evidence="1" key="1">
    <citation type="submission" date="2022-09" db="EMBL/GenBank/DDBJ databases">
        <title>Intensive care unit water sources are persistently colonized with multi-drug resistant bacteria and are the site of extensive horizontal gene transfer of antibiotic resistance genes.</title>
        <authorList>
            <person name="Diorio-Toth L."/>
        </authorList>
    </citation>
    <scope>NUCLEOTIDE SEQUENCE</scope>
    <source>
        <strain evidence="1">GD03864</strain>
    </source>
</reference>
<dbReference type="Proteomes" id="UP001161139">
    <property type="component" value="Unassembled WGS sequence"/>
</dbReference>
<sequence>MNGVGVELAQGFFGLVDLLDGIGDVVCPDGFGSVLDEGLAGIESMPIAELPGDSGFALLGESLFQARKK</sequence>
<organism evidence="1 2">
    <name type="scientific">Stutzerimonas stutzeri</name>
    <name type="common">Pseudomonas stutzeri</name>
    <dbReference type="NCBI Taxonomy" id="316"/>
    <lineage>
        <taxon>Bacteria</taxon>
        <taxon>Pseudomonadati</taxon>
        <taxon>Pseudomonadota</taxon>
        <taxon>Gammaproteobacteria</taxon>
        <taxon>Pseudomonadales</taxon>
        <taxon>Pseudomonadaceae</taxon>
        <taxon>Stutzerimonas</taxon>
    </lineage>
</organism>
<proteinExistence type="predicted"/>
<evidence type="ECO:0000313" key="2">
    <source>
        <dbReference type="Proteomes" id="UP001161139"/>
    </source>
</evidence>
<evidence type="ECO:0000313" key="1">
    <source>
        <dbReference type="EMBL" id="MDH0689572.1"/>
    </source>
</evidence>
<accession>A0ABD4Y3J2</accession>
<gene>
    <name evidence="1" type="ORF">N5D09_15870</name>
</gene>
<dbReference type="AlphaFoldDB" id="A0ABD4Y3J2"/>
<name>A0ABD4Y3J2_STUST</name>
<dbReference type="RefSeq" id="WP_020306229.1">
    <property type="nucleotide sequence ID" value="NZ_BCAJ01000029.1"/>
</dbReference>